<evidence type="ECO:0000313" key="3">
    <source>
        <dbReference type="WBParaSite" id="nRc.2.0.1.t46471-RA"/>
    </source>
</evidence>
<feature type="region of interest" description="Disordered" evidence="1">
    <location>
        <begin position="24"/>
        <end position="78"/>
    </location>
</feature>
<evidence type="ECO:0000313" key="2">
    <source>
        <dbReference type="Proteomes" id="UP000887565"/>
    </source>
</evidence>
<dbReference type="WBParaSite" id="nRc.2.0.1.t46471-RA">
    <property type="protein sequence ID" value="nRc.2.0.1.t46471-RA"/>
    <property type="gene ID" value="nRc.2.0.1.g46471"/>
</dbReference>
<evidence type="ECO:0000256" key="1">
    <source>
        <dbReference type="SAM" id="MobiDB-lite"/>
    </source>
</evidence>
<protein>
    <submittedName>
        <fullName evidence="3">Uncharacterized protein</fullName>
    </submittedName>
</protein>
<organism evidence="2 3">
    <name type="scientific">Romanomermis culicivorax</name>
    <name type="common">Nematode worm</name>
    <dbReference type="NCBI Taxonomy" id="13658"/>
    <lineage>
        <taxon>Eukaryota</taxon>
        <taxon>Metazoa</taxon>
        <taxon>Ecdysozoa</taxon>
        <taxon>Nematoda</taxon>
        <taxon>Enoplea</taxon>
        <taxon>Dorylaimia</taxon>
        <taxon>Mermithida</taxon>
        <taxon>Mermithoidea</taxon>
        <taxon>Mermithidae</taxon>
        <taxon>Romanomermis</taxon>
    </lineage>
</organism>
<sequence>MTECLTVLTTTSLKSVGRVESVIQESHQTPQNDEKAADGPVRIDASSEDLQVDNDHNEVSRDPVKENSNNLSKDHNKITLTDDLLRKIETESSTMTDETNNQSSISPGIPLIVSDKNLVAADVEVGMSMGERNQTPPPIDSFQK</sequence>
<keyword evidence="2" id="KW-1185">Reference proteome</keyword>
<proteinExistence type="predicted"/>
<accession>A0A915L9P1</accession>
<dbReference type="Proteomes" id="UP000887565">
    <property type="component" value="Unplaced"/>
</dbReference>
<reference evidence="3" key="1">
    <citation type="submission" date="2022-11" db="UniProtKB">
        <authorList>
            <consortium name="WormBaseParasite"/>
        </authorList>
    </citation>
    <scope>IDENTIFICATION</scope>
</reference>
<name>A0A915L9P1_ROMCU</name>
<dbReference type="AlphaFoldDB" id="A0A915L9P1"/>
<feature type="compositionally biased region" description="Basic and acidic residues" evidence="1">
    <location>
        <begin position="53"/>
        <end position="65"/>
    </location>
</feature>